<reference evidence="7 8" key="1">
    <citation type="journal article" date="2013" name="Genome Biol.">
        <title>The genome sequence of the most widely cultivated cacao type and its use to identify candidate genes regulating pod color.</title>
        <authorList>
            <person name="Motamayor J.C."/>
            <person name="Mockaitis K."/>
            <person name="Schmutz J."/>
            <person name="Haiminen N."/>
            <person name="Iii D.L."/>
            <person name="Cornejo O."/>
            <person name="Findley S.D."/>
            <person name="Zheng P."/>
            <person name="Utro F."/>
            <person name="Royaert S."/>
            <person name="Saski C."/>
            <person name="Jenkins J."/>
            <person name="Podicheti R."/>
            <person name="Zhao M."/>
            <person name="Scheffler B.E."/>
            <person name="Stack J.C."/>
            <person name="Feltus F.A."/>
            <person name="Mustiga G.M."/>
            <person name="Amores F."/>
            <person name="Phillips W."/>
            <person name="Marelli J.P."/>
            <person name="May G.D."/>
            <person name="Shapiro H."/>
            <person name="Ma J."/>
            <person name="Bustamante C.D."/>
            <person name="Schnell R.J."/>
            <person name="Main D."/>
            <person name="Gilbert D."/>
            <person name="Parida L."/>
            <person name="Kuhn D.N."/>
        </authorList>
    </citation>
    <scope>NUCLEOTIDE SEQUENCE [LARGE SCALE GENOMIC DNA]</scope>
    <source>
        <strain evidence="8">cv. Matina 1-6</strain>
    </source>
</reference>
<comment type="similarity">
    <text evidence="2">Belongs to the tetraspanin (TM4SF) family.</text>
</comment>
<dbReference type="GO" id="GO:0005886">
    <property type="term" value="C:plasma membrane"/>
    <property type="evidence" value="ECO:0000318"/>
    <property type="project" value="GO_Central"/>
</dbReference>
<dbReference type="GO" id="GO:0009506">
    <property type="term" value="C:plasmodesma"/>
    <property type="evidence" value="ECO:0000318"/>
    <property type="project" value="GO_Central"/>
</dbReference>
<evidence type="ECO:0000256" key="5">
    <source>
        <dbReference type="ARBA" id="ARBA00023136"/>
    </source>
</evidence>
<comment type="subcellular location">
    <subcellularLocation>
        <location evidence="1">Membrane</location>
        <topology evidence="1">Multi-pass membrane protein</topology>
    </subcellularLocation>
</comment>
<evidence type="ECO:0000256" key="3">
    <source>
        <dbReference type="ARBA" id="ARBA00022692"/>
    </source>
</evidence>
<evidence type="ECO:0000256" key="4">
    <source>
        <dbReference type="ARBA" id="ARBA00022989"/>
    </source>
</evidence>
<dbReference type="InterPro" id="IPR044991">
    <property type="entry name" value="TET_plant"/>
</dbReference>
<dbReference type="PANTHER" id="PTHR32191">
    <property type="entry name" value="TETRASPANIN-8-RELATED"/>
    <property type="match status" value="1"/>
</dbReference>
<name>A0A061DI45_THECC</name>
<feature type="transmembrane region" description="Helical" evidence="6">
    <location>
        <begin position="416"/>
        <end position="441"/>
    </location>
</feature>
<dbReference type="InParanoid" id="A0A061DI45"/>
<feature type="transmembrane region" description="Helical" evidence="6">
    <location>
        <begin position="70"/>
        <end position="96"/>
    </location>
</feature>
<protein>
    <submittedName>
        <fullName evidence="7">Tetraspanin11-like protein</fullName>
    </submittedName>
</protein>
<evidence type="ECO:0000313" key="7">
    <source>
        <dbReference type="EMBL" id="EOX92145.1"/>
    </source>
</evidence>
<keyword evidence="5 6" id="KW-0472">Membrane</keyword>
<evidence type="ECO:0000256" key="1">
    <source>
        <dbReference type="ARBA" id="ARBA00004141"/>
    </source>
</evidence>
<dbReference type="OMA" id="CFRANIC"/>
<dbReference type="InterPro" id="IPR018499">
    <property type="entry name" value="Tetraspanin/Peripherin"/>
</dbReference>
<accession>A0A061DI45</accession>
<dbReference type="AlphaFoldDB" id="A0A061DI45"/>
<organism evidence="7 8">
    <name type="scientific">Theobroma cacao</name>
    <name type="common">Cacao</name>
    <name type="synonym">Cocoa</name>
    <dbReference type="NCBI Taxonomy" id="3641"/>
    <lineage>
        <taxon>Eukaryota</taxon>
        <taxon>Viridiplantae</taxon>
        <taxon>Streptophyta</taxon>
        <taxon>Embryophyta</taxon>
        <taxon>Tracheophyta</taxon>
        <taxon>Spermatophyta</taxon>
        <taxon>Magnoliopsida</taxon>
        <taxon>eudicotyledons</taxon>
        <taxon>Gunneridae</taxon>
        <taxon>Pentapetalae</taxon>
        <taxon>rosids</taxon>
        <taxon>malvids</taxon>
        <taxon>Malvales</taxon>
        <taxon>Malvaceae</taxon>
        <taxon>Byttnerioideae</taxon>
        <taxon>Theobroma</taxon>
    </lineage>
</organism>
<sequence>MARCSNIILGILNGFALIIGIGIIAWVISIREHWGTECMQLLLVPLLAIGIVISVFSLVGLIGACCRSNFYLWIYMFMLAIWIIGLVVGAVFMFYVAGSSSEMQEQGQNSWLQTYYLVGKRWPAVRNCLVQGKICQLMLSEATSLEEFQMENTRHPIQDGCCRPPDGCGFEFKNATFWTVPKTGLVKKDGDCMVWNNQPDNLCFDCDRCKELFVSDLRKDALYFGISLTFELLFVVITYSVGCCAKRNNETRYYPGLIGACFRANICLWIYIIFMILWVLVLLFSAGRMFLTARSSSEQAHQNWLKHDVSHGKYWAAVKTCLIDANVCQAKVSKAKNLQDFQLEKTRNPIQDACCRPPEYCEFEFKNATFWTPPKGGVIKRDGNCMAWNNQPDILCFNCDRCKEIIIEDLRKDARYMAIGLTCELGFIVVVCILGCCVRINNNKK</sequence>
<keyword evidence="3 6" id="KW-0812">Transmembrane</keyword>
<dbReference type="Proteomes" id="UP000026915">
    <property type="component" value="Chromosome 1"/>
</dbReference>
<feature type="transmembrane region" description="Helical" evidence="6">
    <location>
        <begin position="41"/>
        <end position="64"/>
    </location>
</feature>
<dbReference type="STRING" id="3641.A0A061DI45"/>
<gene>
    <name evidence="7" type="ORF">TCM_001139</name>
</gene>
<feature type="transmembrane region" description="Helical" evidence="6">
    <location>
        <begin position="262"/>
        <end position="284"/>
    </location>
</feature>
<keyword evidence="4 6" id="KW-1133">Transmembrane helix</keyword>
<feature type="transmembrane region" description="Helical" evidence="6">
    <location>
        <begin position="6"/>
        <end position="29"/>
    </location>
</feature>
<dbReference type="GO" id="GO:0009734">
    <property type="term" value="P:auxin-activated signaling pathway"/>
    <property type="evidence" value="ECO:0007669"/>
    <property type="project" value="InterPro"/>
</dbReference>
<dbReference type="eggNOG" id="ENOG502QTNI">
    <property type="taxonomic scope" value="Eukaryota"/>
</dbReference>
<dbReference type="HOGENOM" id="CLU_615959_0_0_1"/>
<dbReference type="EMBL" id="CM001879">
    <property type="protein sequence ID" value="EOX92145.1"/>
    <property type="molecule type" value="Genomic_DNA"/>
</dbReference>
<evidence type="ECO:0000256" key="6">
    <source>
        <dbReference type="SAM" id="Phobius"/>
    </source>
</evidence>
<evidence type="ECO:0000256" key="2">
    <source>
        <dbReference type="ARBA" id="ARBA00006840"/>
    </source>
</evidence>
<feature type="transmembrane region" description="Helical" evidence="6">
    <location>
        <begin position="221"/>
        <end position="242"/>
    </location>
</feature>
<keyword evidence="8" id="KW-1185">Reference proteome</keyword>
<dbReference type="Pfam" id="PF00335">
    <property type="entry name" value="Tetraspanin"/>
    <property type="match status" value="2"/>
</dbReference>
<evidence type="ECO:0000313" key="8">
    <source>
        <dbReference type="Proteomes" id="UP000026915"/>
    </source>
</evidence>
<dbReference type="Gramene" id="EOX92145">
    <property type="protein sequence ID" value="EOX92145"/>
    <property type="gene ID" value="TCM_001139"/>
</dbReference>
<proteinExistence type="inferred from homology"/>